<accession>A0ABQ5NQD0</accession>
<organism evidence="1 2">
    <name type="scientific">Lysinibacillus piscis</name>
    <dbReference type="NCBI Taxonomy" id="2518931"/>
    <lineage>
        <taxon>Bacteria</taxon>
        <taxon>Bacillati</taxon>
        <taxon>Bacillota</taxon>
        <taxon>Bacilli</taxon>
        <taxon>Bacillales</taxon>
        <taxon>Bacillaceae</taxon>
        <taxon>Lysinibacillus</taxon>
    </lineage>
</organism>
<keyword evidence="2" id="KW-1185">Reference proteome</keyword>
<sequence>MLKQLLEERIMTLHSVNNPFQQHVYKLQNCVEVLGIEAKFMRIDNRKSITGYIADKTIFFKSLSFGQAIVTLFDGVETASVKVFVHPSGEIVAEVRPCLTKIEVIPVHYRPILEGMAIAVDLKGALKRYLIAQQMMDSEDSVVEVHYQSMHPNVLRDSYAGNFVLGYHIDGREMTSVEEYALANRTAILKFSQIVIQRQAVRTVIPFDRFIAFSIENIVVKPYEKMSYSLN</sequence>
<gene>
    <name evidence="1" type="ORF">LYSBPC_36500</name>
</gene>
<dbReference type="Proteomes" id="UP001065593">
    <property type="component" value="Unassembled WGS sequence"/>
</dbReference>
<dbReference type="EMBL" id="BRZA01000011">
    <property type="protein sequence ID" value="GLC90523.1"/>
    <property type="molecule type" value="Genomic_DNA"/>
</dbReference>
<protein>
    <submittedName>
        <fullName evidence="1">Uncharacterized protein</fullName>
    </submittedName>
</protein>
<comment type="caution">
    <text evidence="1">The sequence shown here is derived from an EMBL/GenBank/DDBJ whole genome shotgun (WGS) entry which is preliminary data.</text>
</comment>
<evidence type="ECO:0000313" key="1">
    <source>
        <dbReference type="EMBL" id="GLC90523.1"/>
    </source>
</evidence>
<dbReference type="RefSeq" id="WP_264990435.1">
    <property type="nucleotide sequence ID" value="NZ_BRZA01000011.1"/>
</dbReference>
<proteinExistence type="predicted"/>
<reference evidence="1" key="1">
    <citation type="submission" date="2022-08" db="EMBL/GenBank/DDBJ databases">
        <title>Draft genome sequence of Lysinibacillus sp. strain KH24.</title>
        <authorList>
            <person name="Kanbe H."/>
            <person name="Itoh H."/>
        </authorList>
    </citation>
    <scope>NUCLEOTIDE SEQUENCE</scope>
    <source>
        <strain evidence="1">KH24</strain>
    </source>
</reference>
<name>A0ABQ5NQD0_9BACI</name>
<evidence type="ECO:0000313" key="2">
    <source>
        <dbReference type="Proteomes" id="UP001065593"/>
    </source>
</evidence>